<evidence type="ECO:0000313" key="2">
    <source>
        <dbReference type="Proteomes" id="UP000267027"/>
    </source>
</evidence>
<accession>A0A0R3PAH2</accession>
<organism evidence="3">
    <name type="scientific">Angiostrongylus costaricensis</name>
    <name type="common">Nematode worm</name>
    <dbReference type="NCBI Taxonomy" id="334426"/>
    <lineage>
        <taxon>Eukaryota</taxon>
        <taxon>Metazoa</taxon>
        <taxon>Ecdysozoa</taxon>
        <taxon>Nematoda</taxon>
        <taxon>Chromadorea</taxon>
        <taxon>Rhabditida</taxon>
        <taxon>Rhabditina</taxon>
        <taxon>Rhabditomorpha</taxon>
        <taxon>Strongyloidea</taxon>
        <taxon>Metastrongylidae</taxon>
        <taxon>Angiostrongylus</taxon>
    </lineage>
</organism>
<dbReference type="AlphaFoldDB" id="A0A0R3PAH2"/>
<name>A0A0R3PAH2_ANGCS</name>
<gene>
    <name evidence="1" type="ORF">ACOC_LOCUS551</name>
</gene>
<evidence type="ECO:0000313" key="3">
    <source>
        <dbReference type="WBParaSite" id="ACOC_0000055001-mRNA-1"/>
    </source>
</evidence>
<evidence type="ECO:0000313" key="1">
    <source>
        <dbReference type="EMBL" id="VDM52136.1"/>
    </source>
</evidence>
<dbReference type="WBParaSite" id="ACOC_0000055001-mRNA-1">
    <property type="protein sequence ID" value="ACOC_0000055001-mRNA-1"/>
    <property type="gene ID" value="ACOC_0000055001"/>
</dbReference>
<keyword evidence="2" id="KW-1185">Reference proteome</keyword>
<dbReference type="Proteomes" id="UP000267027">
    <property type="component" value="Unassembled WGS sequence"/>
</dbReference>
<reference evidence="3" key="1">
    <citation type="submission" date="2017-02" db="UniProtKB">
        <authorList>
            <consortium name="WormBaseParasite"/>
        </authorList>
    </citation>
    <scope>IDENTIFICATION</scope>
</reference>
<dbReference type="EMBL" id="UYYA01000057">
    <property type="protein sequence ID" value="VDM52136.1"/>
    <property type="molecule type" value="Genomic_DNA"/>
</dbReference>
<protein>
    <submittedName>
        <fullName evidence="1 3">Uncharacterized protein</fullName>
    </submittedName>
</protein>
<proteinExistence type="predicted"/>
<reference evidence="1 2" key="2">
    <citation type="submission" date="2018-11" db="EMBL/GenBank/DDBJ databases">
        <authorList>
            <consortium name="Pathogen Informatics"/>
        </authorList>
    </citation>
    <scope>NUCLEOTIDE SEQUENCE [LARGE SCALE GENOMIC DNA]</scope>
    <source>
        <strain evidence="1 2">Costa Rica</strain>
    </source>
</reference>
<sequence length="85" mass="9898">MDGRWTDGRQKDDELERESVSGCANVYCERKHVCWSRPAEKTPISCRLCFEAIISFPNDICTLKTNDPFRIVNMEFVQKKRIDAV</sequence>